<dbReference type="Proteomes" id="UP000245802">
    <property type="component" value="Chromosome"/>
</dbReference>
<organism evidence="2 3">
    <name type="scientific">Gemmata obscuriglobus</name>
    <dbReference type="NCBI Taxonomy" id="114"/>
    <lineage>
        <taxon>Bacteria</taxon>
        <taxon>Pseudomonadati</taxon>
        <taxon>Planctomycetota</taxon>
        <taxon>Planctomycetia</taxon>
        <taxon>Gemmatales</taxon>
        <taxon>Gemmataceae</taxon>
        <taxon>Gemmata</taxon>
    </lineage>
</organism>
<evidence type="ECO:0000313" key="3">
    <source>
        <dbReference type="Proteomes" id="UP000245802"/>
    </source>
</evidence>
<dbReference type="EMBL" id="CP025958">
    <property type="protein sequence ID" value="AWM37897.1"/>
    <property type="molecule type" value="Genomic_DNA"/>
</dbReference>
<name>A0A2Z3H2F5_9BACT</name>
<feature type="region of interest" description="Disordered" evidence="1">
    <location>
        <begin position="172"/>
        <end position="193"/>
    </location>
</feature>
<gene>
    <name evidence="2" type="ORF">C1280_13460</name>
</gene>
<evidence type="ECO:0000256" key="1">
    <source>
        <dbReference type="SAM" id="MobiDB-lite"/>
    </source>
</evidence>
<dbReference type="KEGG" id="gog:C1280_13460"/>
<accession>A0A2Z3H2F5</accession>
<dbReference type="AlphaFoldDB" id="A0A2Z3H2F5"/>
<sequence>MPTVASFTSPFFSPARHSGVDVIEYRGWKNNLLLTNGAVELVVTLDVGPRVIAYRLPGGFNVMKNYDSMMGGTGEAEWQIRGGHRFWLAPEDLTRTYFADNRPVKWEAIGTHGARFTPPPETEYGVQKVMELRLAPSGTAVEVTLRVTNIGTAPTELAPWGPTVMAPGGVEILPLPPKKNHPGHPSNAKSPADYGPNQELILWPYFDFADTRWTFGKNYALLRQDVNKGPTKIGLAHREGWVGYLNSGTLFVKRFDYREGAVYPDRGTRYQTFSNEDMLEMETVGELVTLAPGASAELKESWELHGNVPPVQTEADVDRVILPLIGK</sequence>
<evidence type="ECO:0000313" key="2">
    <source>
        <dbReference type="EMBL" id="AWM37897.1"/>
    </source>
</evidence>
<reference evidence="2 3" key="1">
    <citation type="submission" date="2018-01" db="EMBL/GenBank/DDBJ databases">
        <title>G. obscuriglobus.</title>
        <authorList>
            <person name="Franke J."/>
            <person name="Blomberg W."/>
            <person name="Selmecki A."/>
        </authorList>
    </citation>
    <scope>NUCLEOTIDE SEQUENCE [LARGE SCALE GENOMIC DNA]</scope>
    <source>
        <strain evidence="2 3">DSM 5831</strain>
    </source>
</reference>
<protein>
    <submittedName>
        <fullName evidence="2">Uncharacterized protein</fullName>
    </submittedName>
</protein>
<proteinExistence type="predicted"/>
<dbReference type="OrthoDB" id="5914937at2"/>
<keyword evidence="3" id="KW-1185">Reference proteome</keyword>